<dbReference type="SMART" id="SM01204">
    <property type="entry name" value="FIST_C"/>
    <property type="match status" value="1"/>
</dbReference>
<dbReference type="InterPro" id="IPR019494">
    <property type="entry name" value="FIST_C"/>
</dbReference>
<dbReference type="PANTHER" id="PTHR40252">
    <property type="entry name" value="BLR0328 PROTEIN"/>
    <property type="match status" value="1"/>
</dbReference>
<dbReference type="STRING" id="927083.DB32_000643"/>
<reference evidence="3 4" key="1">
    <citation type="submission" date="2015-03" db="EMBL/GenBank/DDBJ databases">
        <title>Genome assembly of Sandaracinus amylolyticus DSM 53668.</title>
        <authorList>
            <person name="Sharma G."/>
            <person name="Subramanian S."/>
        </authorList>
    </citation>
    <scope>NUCLEOTIDE SEQUENCE [LARGE SCALE GENOMIC DNA]</scope>
    <source>
        <strain evidence="3 4">DSM 53668</strain>
    </source>
</reference>
<keyword evidence="4" id="KW-1185">Reference proteome</keyword>
<protein>
    <recommendedName>
        <fullName evidence="5">FIST domain-containing protein</fullName>
    </recommendedName>
</protein>
<dbReference type="InterPro" id="IPR013702">
    <property type="entry name" value="FIST_domain_N"/>
</dbReference>
<dbReference type="SMART" id="SM00897">
    <property type="entry name" value="FIST"/>
    <property type="match status" value="1"/>
</dbReference>
<dbReference type="EMBL" id="CP011125">
    <property type="protein sequence ID" value="AKF03494.1"/>
    <property type="molecule type" value="Genomic_DNA"/>
</dbReference>
<dbReference type="KEGG" id="samy:DB32_000643"/>
<dbReference type="AlphaFoldDB" id="A0A0F6SDI3"/>
<feature type="domain" description="FIST" evidence="1">
    <location>
        <begin position="31"/>
        <end position="235"/>
    </location>
</feature>
<sequence>MARIDLTSARTSERDPERAAEALLTSLGSVTPKLVTVFASSDRDHRALNAALRARLPRGTRIIGASTAGEIDRDGIHDGTVVLSALTGDFDVALGLGADLSADAIGAGARAMQRACDELGVRPQELDPRRHVGLVIDDGFRFKKEELLLGVLDRNPALTLVGGGANCAESDPAKQSAVLHVDGEVVTDAAVFALFRTSAPWAALRSHWYRPTGETLRITKIDETCTRALEIDGKPAAKRYAELLGVTVDDLEFGKPGGFARRPTALKVGREHFIRAPWKPLDDGSILFANLIDEGVELELMQLDDLAASTQRFFEEELPRRVGGDPTAALLFHCTARDWYAKGKGEHAALSKAFTKAPPSAGLNVFFEIYSGFQINTTLTALAFGKNDD</sequence>
<evidence type="ECO:0000313" key="3">
    <source>
        <dbReference type="EMBL" id="AKF03494.1"/>
    </source>
</evidence>
<gene>
    <name evidence="3" type="ORF">DB32_000643</name>
</gene>
<name>A0A0F6SDI3_9BACT</name>
<dbReference type="RefSeq" id="WP_053230948.1">
    <property type="nucleotide sequence ID" value="NZ_CP011125.1"/>
</dbReference>
<evidence type="ECO:0000259" key="1">
    <source>
        <dbReference type="SMART" id="SM00897"/>
    </source>
</evidence>
<dbReference type="Proteomes" id="UP000034883">
    <property type="component" value="Chromosome"/>
</dbReference>
<proteinExistence type="predicted"/>
<feature type="domain" description="FIST C-domain" evidence="2">
    <location>
        <begin position="236"/>
        <end position="372"/>
    </location>
</feature>
<dbReference type="Pfam" id="PF10442">
    <property type="entry name" value="FIST_C"/>
    <property type="match status" value="1"/>
</dbReference>
<dbReference type="Pfam" id="PF08495">
    <property type="entry name" value="FIST"/>
    <property type="match status" value="1"/>
</dbReference>
<organism evidence="3 4">
    <name type="scientific">Sandaracinus amylolyticus</name>
    <dbReference type="NCBI Taxonomy" id="927083"/>
    <lineage>
        <taxon>Bacteria</taxon>
        <taxon>Pseudomonadati</taxon>
        <taxon>Myxococcota</taxon>
        <taxon>Polyangia</taxon>
        <taxon>Polyangiales</taxon>
        <taxon>Sandaracinaceae</taxon>
        <taxon>Sandaracinus</taxon>
    </lineage>
</organism>
<dbReference type="PANTHER" id="PTHR40252:SF2">
    <property type="entry name" value="BLR0328 PROTEIN"/>
    <property type="match status" value="1"/>
</dbReference>
<accession>A0A0F6SDI3</accession>
<evidence type="ECO:0008006" key="5">
    <source>
        <dbReference type="Google" id="ProtNLM"/>
    </source>
</evidence>
<dbReference type="OrthoDB" id="9807948at2"/>
<evidence type="ECO:0000259" key="2">
    <source>
        <dbReference type="SMART" id="SM01204"/>
    </source>
</evidence>
<evidence type="ECO:0000313" key="4">
    <source>
        <dbReference type="Proteomes" id="UP000034883"/>
    </source>
</evidence>